<reference evidence="2 3" key="1">
    <citation type="submission" date="2016-11" db="EMBL/GenBank/DDBJ databases">
        <authorList>
            <person name="Jaros S."/>
            <person name="Januszkiewicz K."/>
            <person name="Wedrychowicz H."/>
        </authorList>
    </citation>
    <scope>NUCLEOTIDE SEQUENCE [LARGE SCALE GENOMIC DNA]</scope>
    <source>
        <strain evidence="2 3">DSM 10502</strain>
    </source>
</reference>
<sequence length="399" mass="45924">MGKEAKTHALEEMQKLLKEEAEKRRKQIMRRDVPEDRTLANALMTLTRQELDDIRYNVGVSGTSNLNKGELVEKLIPAIVEFSGKWFVSIVDEQYQALRHVVQHDGISTEFRTDEIRLDYFQSIGVLMSGAYKDKPAWYMPTEIMEEFQRLDSGSFTKAVNWNTDMLRVASGMLFYYGVLDYDQLFAKIKPYLEVAEDTFEFVDFMRVMFNGACWQHNVVTAEKIMYYYTVMAPEELYKSIQETDLPYAKLSYTKIYDAGDENYIEATDAYKTLAQFFMSAYEMDVLRAANVVGEITIIFQNGGKMKDVLKYIETLGAQKANDEEHAMAPLLIAFHNSLRMWSLKGHTPAEVVSGKLDTPEDNVVSFSEHRRKKIGRNDPCPCGSGKKYKNCCLHKDEK</sequence>
<gene>
    <name evidence="2" type="ORF">SAMN02745190_01157</name>
</gene>
<name>A0A1M4WA03_9FIRM</name>
<accession>A0A1M4WA03</accession>
<dbReference type="Proteomes" id="UP000184404">
    <property type="component" value="Unassembled WGS sequence"/>
</dbReference>
<keyword evidence="1" id="KW-0175">Coiled coil</keyword>
<organism evidence="2 3">
    <name type="scientific">Schwartzia succinivorans DSM 10502</name>
    <dbReference type="NCBI Taxonomy" id="1123243"/>
    <lineage>
        <taxon>Bacteria</taxon>
        <taxon>Bacillati</taxon>
        <taxon>Bacillota</taxon>
        <taxon>Negativicutes</taxon>
        <taxon>Selenomonadales</taxon>
        <taxon>Selenomonadaceae</taxon>
        <taxon>Schwartzia</taxon>
    </lineage>
</organism>
<evidence type="ECO:0000256" key="1">
    <source>
        <dbReference type="SAM" id="Coils"/>
    </source>
</evidence>
<dbReference type="Pfam" id="PF02810">
    <property type="entry name" value="SEC-C"/>
    <property type="match status" value="1"/>
</dbReference>
<proteinExistence type="predicted"/>
<evidence type="ECO:0000313" key="2">
    <source>
        <dbReference type="EMBL" id="SHE77990.1"/>
    </source>
</evidence>
<dbReference type="OrthoDB" id="9814022at2"/>
<dbReference type="AlphaFoldDB" id="A0A1M4WA03"/>
<protein>
    <submittedName>
        <fullName evidence="2">SEC-C motif-containing protein</fullName>
    </submittedName>
</protein>
<dbReference type="Gene3D" id="3.10.450.50">
    <property type="match status" value="1"/>
</dbReference>
<dbReference type="EMBL" id="FQUG01000004">
    <property type="protein sequence ID" value="SHE77990.1"/>
    <property type="molecule type" value="Genomic_DNA"/>
</dbReference>
<dbReference type="SUPFAM" id="SSF103642">
    <property type="entry name" value="Sec-C motif"/>
    <property type="match status" value="1"/>
</dbReference>
<evidence type="ECO:0000313" key="3">
    <source>
        <dbReference type="Proteomes" id="UP000184404"/>
    </source>
</evidence>
<dbReference type="RefSeq" id="WP_072935236.1">
    <property type="nucleotide sequence ID" value="NZ_FQUG01000004.1"/>
</dbReference>
<dbReference type="STRING" id="1123243.SAMN02745190_01157"/>
<dbReference type="InterPro" id="IPR004027">
    <property type="entry name" value="SEC_C_motif"/>
</dbReference>
<feature type="coiled-coil region" evidence="1">
    <location>
        <begin position="3"/>
        <end position="30"/>
    </location>
</feature>
<keyword evidence="3" id="KW-1185">Reference proteome</keyword>